<comment type="similarity">
    <text evidence="2">Belongs to the COG2 family.</text>
</comment>
<evidence type="ECO:0000256" key="7">
    <source>
        <dbReference type="ARBA" id="ARBA00023136"/>
    </source>
</evidence>
<dbReference type="PANTHER" id="PTHR12961">
    <property type="entry name" value="CONSERVED OLIGOMERIC GOLGI COMPLEX COMPONENT 2"/>
    <property type="match status" value="1"/>
</dbReference>
<dbReference type="EMBL" id="PDNA01000009">
    <property type="protein sequence ID" value="PGH27166.1"/>
    <property type="molecule type" value="Genomic_DNA"/>
</dbReference>
<dbReference type="GO" id="GO:0007030">
    <property type="term" value="P:Golgi organization"/>
    <property type="evidence" value="ECO:0007669"/>
    <property type="project" value="InterPro"/>
</dbReference>
<accession>A0A2B7YZQ4</accession>
<evidence type="ECO:0000256" key="3">
    <source>
        <dbReference type="ARBA" id="ARBA00020977"/>
    </source>
</evidence>
<dbReference type="GO" id="GO:0017119">
    <property type="term" value="C:Golgi transport complex"/>
    <property type="evidence" value="ECO:0007669"/>
    <property type="project" value="TreeGrafter"/>
</dbReference>
<dbReference type="Pfam" id="PF06148">
    <property type="entry name" value="COG2_N"/>
    <property type="match status" value="1"/>
</dbReference>
<protein>
    <recommendedName>
        <fullName evidence="3">Conserved oligomeric Golgi complex subunit 2</fullName>
    </recommendedName>
    <alternativeName>
        <fullName evidence="8">Component of oligomeric Golgi complex 2</fullName>
    </alternativeName>
</protein>
<keyword evidence="4" id="KW-0813">Transport</keyword>
<evidence type="ECO:0000256" key="1">
    <source>
        <dbReference type="ARBA" id="ARBA00004395"/>
    </source>
</evidence>
<comment type="subcellular location">
    <subcellularLocation>
        <location evidence="1">Golgi apparatus membrane</location>
        <topology evidence="1">Peripheral membrane protein</topology>
    </subcellularLocation>
</comment>
<evidence type="ECO:0000256" key="4">
    <source>
        <dbReference type="ARBA" id="ARBA00022448"/>
    </source>
</evidence>
<keyword evidence="6" id="KW-0333">Golgi apparatus</keyword>
<evidence type="ECO:0000256" key="5">
    <source>
        <dbReference type="ARBA" id="ARBA00022927"/>
    </source>
</evidence>
<evidence type="ECO:0000256" key="6">
    <source>
        <dbReference type="ARBA" id="ARBA00023034"/>
    </source>
</evidence>
<keyword evidence="5" id="KW-0653">Protein transport</keyword>
<gene>
    <name evidence="11" type="ORF">AJ80_01123</name>
</gene>
<comment type="caution">
    <text evidence="11">The sequence shown here is derived from an EMBL/GenBank/DDBJ whole genome shotgun (WGS) entry which is preliminary data.</text>
</comment>
<dbReference type="Proteomes" id="UP000224634">
    <property type="component" value="Unassembled WGS sequence"/>
</dbReference>
<evidence type="ECO:0000256" key="9">
    <source>
        <dbReference type="SAM" id="MobiDB-lite"/>
    </source>
</evidence>
<evidence type="ECO:0000259" key="10">
    <source>
        <dbReference type="Pfam" id="PF06148"/>
    </source>
</evidence>
<feature type="domain" description="Conserved oligomeric Golgi complex subunit 2 N-terminal" evidence="10">
    <location>
        <begin position="28"/>
        <end position="101"/>
    </location>
</feature>
<name>A0A2B7YZQ4_POLH7</name>
<evidence type="ECO:0000313" key="11">
    <source>
        <dbReference type="EMBL" id="PGH27166.1"/>
    </source>
</evidence>
<feature type="compositionally biased region" description="Acidic residues" evidence="9">
    <location>
        <begin position="8"/>
        <end position="18"/>
    </location>
</feature>
<organism evidence="11 12">
    <name type="scientific">Polytolypa hystricis (strain UAMH7299)</name>
    <dbReference type="NCBI Taxonomy" id="1447883"/>
    <lineage>
        <taxon>Eukaryota</taxon>
        <taxon>Fungi</taxon>
        <taxon>Dikarya</taxon>
        <taxon>Ascomycota</taxon>
        <taxon>Pezizomycotina</taxon>
        <taxon>Eurotiomycetes</taxon>
        <taxon>Eurotiomycetidae</taxon>
        <taxon>Onygenales</taxon>
        <taxon>Onygenales incertae sedis</taxon>
        <taxon>Polytolypa</taxon>
    </lineage>
</organism>
<dbReference type="OrthoDB" id="332281at2759"/>
<dbReference type="GO" id="GO:0006891">
    <property type="term" value="P:intra-Golgi vesicle-mediated transport"/>
    <property type="evidence" value="ECO:0007669"/>
    <property type="project" value="TreeGrafter"/>
</dbReference>
<reference evidence="11 12" key="1">
    <citation type="submission" date="2017-10" db="EMBL/GenBank/DDBJ databases">
        <title>Comparative genomics in systemic dimorphic fungi from Ajellomycetaceae.</title>
        <authorList>
            <person name="Munoz J.F."/>
            <person name="Mcewen J.G."/>
            <person name="Clay O.K."/>
            <person name="Cuomo C.A."/>
        </authorList>
    </citation>
    <scope>NUCLEOTIDE SEQUENCE [LARGE SCALE GENOMIC DNA]</scope>
    <source>
        <strain evidence="11 12">UAMH7299</strain>
    </source>
</reference>
<dbReference type="InterPro" id="IPR009316">
    <property type="entry name" value="COG2"/>
</dbReference>
<feature type="compositionally biased region" description="Acidic residues" evidence="9">
    <location>
        <begin position="193"/>
        <end position="209"/>
    </location>
</feature>
<dbReference type="STRING" id="1447883.A0A2B7YZQ4"/>
<evidence type="ECO:0000256" key="2">
    <source>
        <dbReference type="ARBA" id="ARBA00007603"/>
    </source>
</evidence>
<keyword evidence="12" id="KW-1185">Reference proteome</keyword>
<dbReference type="PANTHER" id="PTHR12961:SF0">
    <property type="entry name" value="CONSERVED OLIGOMERIC GOLGI COMPLEX SUBUNIT 2"/>
    <property type="match status" value="1"/>
</dbReference>
<keyword evidence="7" id="KW-0472">Membrane</keyword>
<dbReference type="AlphaFoldDB" id="A0A2B7YZQ4"/>
<evidence type="ECO:0000313" key="12">
    <source>
        <dbReference type="Proteomes" id="UP000224634"/>
    </source>
</evidence>
<dbReference type="GO" id="GO:0000139">
    <property type="term" value="C:Golgi membrane"/>
    <property type="evidence" value="ECO:0007669"/>
    <property type="project" value="UniProtKB-SubCell"/>
</dbReference>
<dbReference type="InterPro" id="IPR024602">
    <property type="entry name" value="COG_su2_N"/>
</dbReference>
<feature type="region of interest" description="Disordered" evidence="9">
    <location>
        <begin position="1"/>
        <end position="23"/>
    </location>
</feature>
<evidence type="ECO:0000256" key="8">
    <source>
        <dbReference type="ARBA" id="ARBA00031344"/>
    </source>
</evidence>
<feature type="region of interest" description="Disordered" evidence="9">
    <location>
        <begin position="193"/>
        <end position="213"/>
    </location>
</feature>
<proteinExistence type="inferred from homology"/>
<dbReference type="GO" id="GO:0015031">
    <property type="term" value="P:protein transport"/>
    <property type="evidence" value="ECO:0007669"/>
    <property type="project" value="UniProtKB-KW"/>
</dbReference>
<sequence length="308" mass="34176">MSRFYFGDSDDSGSDLNDDSNLPFPKPLTRSSFLTPDFDPATFLASLANRHQTLGDLQAELRDLSHSLNKELLDLVNENYQDFLSLGTALKGGEEKVEEVRVGLLGFQRDVRAIREKYETRAGDVKTLLDEKKELRSNIAVGHDLLDINDCVEELEESLMITGAHKATTTNGQEKRNGASLDDDDEDVDVLFESESEESDDEDVTDGSDDGTPVISLRKLERHVQRHLYAKTVIGRVGETHPFVASLDERISNIRTAILLDLKAALKQAEAEASGKKRDERLLLVTQLYGLMGEEPETAAAALKSLKI</sequence>